<sequence>MTKLNKSPNDQSNEQKTTSNNDSVKRIHSISSSIKSLFGKTHKPTPEYEVVPRSELSNKLSTPLSTPAVSPTSPINSSNSSAKSPTLVATNKKQILPTIYTSEETNTGFAPLIHEPVTHPATPHGSKSNSRRNSHDHIPTLLKITKPIAAQENHLILYKNGSHEHQLPNVKALEKATSSGGLLSGFLRKSTSCETQDNAFSLLPEQNRLDFQKRLSIQSRKTTDSNSIDDDSYEYSDASDDDFDEIACIGDSQLTLINKLRDKIKANEDPSLWSGNYKLTEKYGKPVGIIGKGTYGLVKLVSKVDQGSKTEILYAVKELKKRDNEDIDHFSNRLTSEFVISNSLKHINIVRMIDLMKTSTGTYSEVMEYCSAGDLYSLISKTKREGLNYIESDCFFKQIVHGVQFMHTRGVSHCDLKPENILLTSNGIAKISDFGTAAVFRASWEKTVHFSNGACGSEPYVAPEEFNKADYDPRSADIWALGILYFTMATGSYPWVIAKEEEDDIFAKYLEERPRKNKAGSFEVIDSIKGGSSFRSRVSTIYAMLDPNASTRITAGDILKTHWIRDTHLCEAVSGYYK</sequence>
<feature type="compositionally biased region" description="Polar residues" evidence="4">
    <location>
        <begin position="1"/>
        <end position="22"/>
    </location>
</feature>
<evidence type="ECO:0000256" key="1">
    <source>
        <dbReference type="ARBA" id="ARBA00022741"/>
    </source>
</evidence>
<dbReference type="EMBL" id="JAEUBF010001309">
    <property type="protein sequence ID" value="KAH3670263.1"/>
    <property type="molecule type" value="Genomic_DNA"/>
</dbReference>
<evidence type="ECO:0000259" key="5">
    <source>
        <dbReference type="PROSITE" id="PS50011"/>
    </source>
</evidence>
<accession>A0A9P8T8H6</accession>
<feature type="region of interest" description="Disordered" evidence="4">
    <location>
        <begin position="1"/>
        <end position="87"/>
    </location>
</feature>
<dbReference type="GO" id="GO:0035556">
    <property type="term" value="P:intracellular signal transduction"/>
    <property type="evidence" value="ECO:0007669"/>
    <property type="project" value="TreeGrafter"/>
</dbReference>
<dbReference type="InterPro" id="IPR000719">
    <property type="entry name" value="Prot_kinase_dom"/>
</dbReference>
<evidence type="ECO:0000256" key="3">
    <source>
        <dbReference type="PROSITE-ProRule" id="PRU10141"/>
    </source>
</evidence>
<keyword evidence="1 3" id="KW-0547">Nucleotide-binding</keyword>
<keyword evidence="7" id="KW-1185">Reference proteome</keyword>
<feature type="binding site" evidence="3">
    <location>
        <position position="317"/>
    </location>
    <ligand>
        <name>ATP</name>
        <dbReference type="ChEBI" id="CHEBI:30616"/>
    </ligand>
</feature>
<dbReference type="InterPro" id="IPR008271">
    <property type="entry name" value="Ser/Thr_kinase_AS"/>
</dbReference>
<dbReference type="GO" id="GO:0005524">
    <property type="term" value="F:ATP binding"/>
    <property type="evidence" value="ECO:0007669"/>
    <property type="project" value="UniProtKB-UniRule"/>
</dbReference>
<dbReference type="PROSITE" id="PS00108">
    <property type="entry name" value="PROTEIN_KINASE_ST"/>
    <property type="match status" value="1"/>
</dbReference>
<evidence type="ECO:0000256" key="2">
    <source>
        <dbReference type="ARBA" id="ARBA00022840"/>
    </source>
</evidence>
<dbReference type="InterPro" id="IPR017441">
    <property type="entry name" value="Protein_kinase_ATP_BS"/>
</dbReference>
<dbReference type="InterPro" id="IPR011009">
    <property type="entry name" value="Kinase-like_dom_sf"/>
</dbReference>
<dbReference type="Pfam" id="PF00069">
    <property type="entry name" value="Pkinase"/>
    <property type="match status" value="1"/>
</dbReference>
<dbReference type="PROSITE" id="PS50011">
    <property type="entry name" value="PROTEIN_KINASE_DOM"/>
    <property type="match status" value="1"/>
</dbReference>
<dbReference type="OrthoDB" id="6513151at2759"/>
<reference evidence="6" key="2">
    <citation type="submission" date="2021-01" db="EMBL/GenBank/DDBJ databases">
        <authorList>
            <person name="Schikora-Tamarit M.A."/>
        </authorList>
    </citation>
    <scope>NUCLEOTIDE SEQUENCE</scope>
    <source>
        <strain evidence="6">CBS6341</strain>
    </source>
</reference>
<dbReference type="SMART" id="SM00220">
    <property type="entry name" value="S_TKc"/>
    <property type="match status" value="1"/>
</dbReference>
<dbReference type="SUPFAM" id="SSF56112">
    <property type="entry name" value="Protein kinase-like (PK-like)"/>
    <property type="match status" value="1"/>
</dbReference>
<dbReference type="PANTHER" id="PTHR24346">
    <property type="entry name" value="MAP/MICROTUBULE AFFINITY-REGULATING KINASE"/>
    <property type="match status" value="1"/>
</dbReference>
<feature type="compositionally biased region" description="Polar residues" evidence="4">
    <location>
        <begin position="55"/>
        <end position="69"/>
    </location>
</feature>
<protein>
    <recommendedName>
        <fullName evidence="5">Protein kinase domain-containing protein</fullName>
    </recommendedName>
</protein>
<dbReference type="PANTHER" id="PTHR24346:SF30">
    <property type="entry name" value="MATERNAL EMBRYONIC LEUCINE ZIPPER KINASE"/>
    <property type="match status" value="1"/>
</dbReference>
<feature type="region of interest" description="Disordered" evidence="4">
    <location>
        <begin position="114"/>
        <end position="135"/>
    </location>
</feature>
<keyword evidence="2 3" id="KW-0067">ATP-binding</keyword>
<proteinExistence type="predicted"/>
<feature type="compositionally biased region" description="Low complexity" evidence="4">
    <location>
        <begin position="70"/>
        <end position="86"/>
    </location>
</feature>
<dbReference type="Proteomes" id="UP000769528">
    <property type="component" value="Unassembled WGS sequence"/>
</dbReference>
<dbReference type="GO" id="GO:0004674">
    <property type="term" value="F:protein serine/threonine kinase activity"/>
    <property type="evidence" value="ECO:0007669"/>
    <property type="project" value="TreeGrafter"/>
</dbReference>
<organism evidence="6 7">
    <name type="scientific">Wickerhamomyces mucosus</name>
    <dbReference type="NCBI Taxonomy" id="1378264"/>
    <lineage>
        <taxon>Eukaryota</taxon>
        <taxon>Fungi</taxon>
        <taxon>Dikarya</taxon>
        <taxon>Ascomycota</taxon>
        <taxon>Saccharomycotina</taxon>
        <taxon>Saccharomycetes</taxon>
        <taxon>Phaffomycetales</taxon>
        <taxon>Wickerhamomycetaceae</taxon>
        <taxon>Wickerhamomyces</taxon>
    </lineage>
</organism>
<evidence type="ECO:0000313" key="6">
    <source>
        <dbReference type="EMBL" id="KAH3670263.1"/>
    </source>
</evidence>
<comment type="caution">
    <text evidence="6">The sequence shown here is derived from an EMBL/GenBank/DDBJ whole genome shotgun (WGS) entry which is preliminary data.</text>
</comment>
<dbReference type="CDD" id="cd13994">
    <property type="entry name" value="STKc_HAL4_like"/>
    <property type="match status" value="1"/>
</dbReference>
<reference evidence="6" key="1">
    <citation type="journal article" date="2021" name="Open Biol.">
        <title>Shared evolutionary footprints suggest mitochondrial oxidative damage underlies multiple complex I losses in fungi.</title>
        <authorList>
            <person name="Schikora-Tamarit M.A."/>
            <person name="Marcet-Houben M."/>
            <person name="Nosek J."/>
            <person name="Gabaldon T."/>
        </authorList>
    </citation>
    <scope>NUCLEOTIDE SEQUENCE</scope>
    <source>
        <strain evidence="6">CBS6341</strain>
    </source>
</reference>
<gene>
    <name evidence="6" type="ORF">WICMUC_004916</name>
</gene>
<feature type="domain" description="Protein kinase" evidence="5">
    <location>
        <begin position="284"/>
        <end position="564"/>
    </location>
</feature>
<dbReference type="AlphaFoldDB" id="A0A9P8T8H6"/>
<dbReference type="Gene3D" id="1.10.510.10">
    <property type="entry name" value="Transferase(Phosphotransferase) domain 1"/>
    <property type="match status" value="1"/>
</dbReference>
<dbReference type="GO" id="GO:0005737">
    <property type="term" value="C:cytoplasm"/>
    <property type="evidence" value="ECO:0007669"/>
    <property type="project" value="TreeGrafter"/>
</dbReference>
<dbReference type="PROSITE" id="PS00107">
    <property type="entry name" value="PROTEIN_KINASE_ATP"/>
    <property type="match status" value="1"/>
</dbReference>
<evidence type="ECO:0000313" key="7">
    <source>
        <dbReference type="Proteomes" id="UP000769528"/>
    </source>
</evidence>
<evidence type="ECO:0000256" key="4">
    <source>
        <dbReference type="SAM" id="MobiDB-lite"/>
    </source>
</evidence>
<name>A0A9P8T8H6_9ASCO</name>